<proteinExistence type="predicted"/>
<dbReference type="RefSeq" id="WP_321544688.1">
    <property type="nucleotide sequence ID" value="NZ_JAXIVS010000002.1"/>
</dbReference>
<dbReference type="Pfam" id="PF09536">
    <property type="entry name" value="DUF2378"/>
    <property type="match status" value="1"/>
</dbReference>
<evidence type="ECO:0000313" key="2">
    <source>
        <dbReference type="Proteomes" id="UP001291309"/>
    </source>
</evidence>
<dbReference type="Proteomes" id="UP001291309">
    <property type="component" value="Unassembled WGS sequence"/>
</dbReference>
<dbReference type="InterPro" id="IPR011751">
    <property type="entry name" value="Mxa_paralog_2265"/>
</dbReference>
<gene>
    <name evidence="1" type="ORF">SYV04_06210</name>
</gene>
<protein>
    <submittedName>
        <fullName evidence="1">DUF2378 family protein</fullName>
    </submittedName>
</protein>
<dbReference type="EMBL" id="JAXIVS010000002">
    <property type="protein sequence ID" value="MDY7225966.1"/>
    <property type="molecule type" value="Genomic_DNA"/>
</dbReference>
<keyword evidence="2" id="KW-1185">Reference proteome</keyword>
<reference evidence="1 2" key="1">
    <citation type="submission" date="2023-12" db="EMBL/GenBank/DDBJ databases">
        <title>the genome sequence of Hyalangium sp. s54d21.</title>
        <authorList>
            <person name="Zhang X."/>
        </authorList>
    </citation>
    <scope>NUCLEOTIDE SEQUENCE [LARGE SCALE GENOMIC DNA]</scope>
    <source>
        <strain evidence="2">s54d21</strain>
    </source>
</reference>
<sequence length="189" mass="21271">MKARPLVKLEDRLIYTEVVEGLVRHGLGGQVSPRLRERLRHLGLDVDRPPPAFPVLAWQKCLHVIVEETFPGMPREEGFRRLAHRHVQGYGQTLIGKATLRVLRLLGPRRMVLRLPKVLSSTDNYTEGSAEERGPMEYTVSINSKQPLGYVEGLFESVLLACGAARPRVTLLEGSEEHSTFLLTWSEAP</sequence>
<comment type="caution">
    <text evidence="1">The sequence shown here is derived from an EMBL/GenBank/DDBJ whole genome shotgun (WGS) entry which is preliminary data.</text>
</comment>
<dbReference type="NCBIfam" id="TIGR02265">
    <property type="entry name" value="Mxa_TIGR02265"/>
    <property type="match status" value="1"/>
</dbReference>
<accession>A0ABU5GXP4</accession>
<organism evidence="1 2">
    <name type="scientific">Hyalangium rubrum</name>
    <dbReference type="NCBI Taxonomy" id="3103134"/>
    <lineage>
        <taxon>Bacteria</taxon>
        <taxon>Pseudomonadati</taxon>
        <taxon>Myxococcota</taxon>
        <taxon>Myxococcia</taxon>
        <taxon>Myxococcales</taxon>
        <taxon>Cystobacterineae</taxon>
        <taxon>Archangiaceae</taxon>
        <taxon>Hyalangium</taxon>
    </lineage>
</organism>
<name>A0ABU5GXP4_9BACT</name>
<evidence type="ECO:0000313" key="1">
    <source>
        <dbReference type="EMBL" id="MDY7225966.1"/>
    </source>
</evidence>